<protein>
    <submittedName>
        <fullName evidence="2">Uncharacterized protein</fullName>
    </submittedName>
</protein>
<evidence type="ECO:0000313" key="2">
    <source>
        <dbReference type="EMBL" id="CAE6919009.1"/>
    </source>
</evidence>
<comment type="caution">
    <text evidence="2">The sequence shown here is derived from an EMBL/GenBank/DDBJ whole genome shotgun (WGS) entry which is preliminary data.</text>
</comment>
<sequence length="380" mass="41216">MSEVTLRSVDVLEIVATLIVHQAEEVGPLWVDVGGNAGPGASPILYNLLRFFRQSHLSRHRQDMTGPPASADSTKMSQLSEMTKRASAQRNSSLNVSSLNMLSVGGGRKSRKPMEVETAVDEALWFHDENYEPTEGSLWTIFGQVADLVDDLLSKGEPGQPLLKDEDDATAMTEILKLLPLVDHNSTVRLAGASPQIFALALPFARARPGRLWLSPLPSLSLKEHSDASSSASLPMMEDESEASVEVEVDEVQAGDPVGHEKRKVSGVQTLQFQIPSMGALPSNSSDGSQDDVEGVLEKCLFDLESQTGSKEGLVHLLKATITCITSSHLCEEDPGSVALESSLQAEWRRQRQEIATWANGICREVTPPVPFMVGRSLLP</sequence>
<reference evidence="2" key="1">
    <citation type="submission" date="2021-02" db="EMBL/GenBank/DDBJ databases">
        <authorList>
            <person name="Dougan E. K."/>
            <person name="Rhodes N."/>
            <person name="Thang M."/>
            <person name="Chan C."/>
        </authorList>
    </citation>
    <scope>NUCLEOTIDE SEQUENCE</scope>
</reference>
<gene>
    <name evidence="2" type="ORF">SNAT2548_LOCUS394</name>
</gene>
<evidence type="ECO:0000313" key="3">
    <source>
        <dbReference type="Proteomes" id="UP000604046"/>
    </source>
</evidence>
<accession>A0A812GHM1</accession>
<evidence type="ECO:0000256" key="1">
    <source>
        <dbReference type="SAM" id="MobiDB-lite"/>
    </source>
</evidence>
<dbReference type="EMBL" id="CAJNDS010000020">
    <property type="protein sequence ID" value="CAE6919009.1"/>
    <property type="molecule type" value="Genomic_DNA"/>
</dbReference>
<proteinExistence type="predicted"/>
<feature type="region of interest" description="Disordered" evidence="1">
    <location>
        <begin position="59"/>
        <end position="90"/>
    </location>
</feature>
<name>A0A812GHM1_9DINO</name>
<dbReference type="Proteomes" id="UP000604046">
    <property type="component" value="Unassembled WGS sequence"/>
</dbReference>
<feature type="compositionally biased region" description="Polar residues" evidence="1">
    <location>
        <begin position="71"/>
        <end position="90"/>
    </location>
</feature>
<dbReference type="OrthoDB" id="10471132at2759"/>
<keyword evidence="3" id="KW-1185">Reference proteome</keyword>
<organism evidence="2 3">
    <name type="scientific">Symbiodinium natans</name>
    <dbReference type="NCBI Taxonomy" id="878477"/>
    <lineage>
        <taxon>Eukaryota</taxon>
        <taxon>Sar</taxon>
        <taxon>Alveolata</taxon>
        <taxon>Dinophyceae</taxon>
        <taxon>Suessiales</taxon>
        <taxon>Symbiodiniaceae</taxon>
        <taxon>Symbiodinium</taxon>
    </lineage>
</organism>
<dbReference type="AlphaFoldDB" id="A0A812GHM1"/>